<evidence type="ECO:0000313" key="5">
    <source>
        <dbReference type="EMBL" id="MBA5245678.1"/>
    </source>
</evidence>
<dbReference type="InterPro" id="IPR036390">
    <property type="entry name" value="WH_DNA-bd_sf"/>
</dbReference>
<evidence type="ECO:0000313" key="7">
    <source>
        <dbReference type="Proteomes" id="UP000515349"/>
    </source>
</evidence>
<dbReference type="InterPro" id="IPR051081">
    <property type="entry name" value="HTH_MetalResp_TranReg"/>
</dbReference>
<dbReference type="EMBL" id="JACEUX010000001">
    <property type="protein sequence ID" value="MBA5245678.1"/>
    <property type="molecule type" value="Genomic_DNA"/>
</dbReference>
<keyword evidence="2" id="KW-0238">DNA-binding</keyword>
<keyword evidence="1" id="KW-0805">Transcription regulation</keyword>
<dbReference type="SUPFAM" id="SSF46785">
    <property type="entry name" value="Winged helix' DNA-binding domain"/>
    <property type="match status" value="1"/>
</dbReference>
<dbReference type="PANTHER" id="PTHR33154:SF15">
    <property type="entry name" value="REGULATORY PROTEIN ARSR"/>
    <property type="match status" value="1"/>
</dbReference>
<reference evidence="8" key="2">
    <citation type="submission" date="2020-07" db="EMBL/GenBank/DDBJ databases">
        <title>Flavobacterium sp. xlx-214.</title>
        <authorList>
            <person name="Yang C."/>
        </authorList>
    </citation>
    <scope>NUCLEOTIDE SEQUENCE [LARGE SCALE GENOMIC DNA]</scope>
    <source>
        <strain evidence="8">CX-624</strain>
    </source>
</reference>
<reference evidence="6 7" key="1">
    <citation type="submission" date="2020-07" db="EMBL/GenBank/DDBJ databases">
        <title>Chryseobacterium sp.cx-624.</title>
        <authorList>
            <person name="Yang C."/>
        </authorList>
    </citation>
    <scope>NUCLEOTIDE SEQUENCE [LARGE SCALE GENOMIC DNA]</scope>
    <source>
        <strain evidence="7">cx-624</strain>
        <strain evidence="6">Cx-624</strain>
    </source>
</reference>
<protein>
    <submittedName>
        <fullName evidence="6">Winged helix-turn-helix transcriptional regulator</fullName>
    </submittedName>
</protein>
<reference evidence="5" key="3">
    <citation type="submission" date="2020-07" db="EMBL/GenBank/DDBJ databases">
        <authorList>
            <person name="Yang C."/>
        </authorList>
    </citation>
    <scope>NUCLEOTIDE SEQUENCE</scope>
    <source>
        <strain evidence="5">Cx-624</strain>
    </source>
</reference>
<evidence type="ECO:0000256" key="3">
    <source>
        <dbReference type="ARBA" id="ARBA00023163"/>
    </source>
</evidence>
<name>A0A7D7LR67_9FLAO</name>
<dbReference type="NCBIfam" id="NF033788">
    <property type="entry name" value="HTH_metalloreg"/>
    <property type="match status" value="1"/>
</dbReference>
<evidence type="ECO:0000259" key="4">
    <source>
        <dbReference type="PROSITE" id="PS50987"/>
    </source>
</evidence>
<dbReference type="InterPro" id="IPR036388">
    <property type="entry name" value="WH-like_DNA-bd_sf"/>
</dbReference>
<dbReference type="PANTHER" id="PTHR33154">
    <property type="entry name" value="TRANSCRIPTIONAL REGULATOR, ARSR FAMILY"/>
    <property type="match status" value="1"/>
</dbReference>
<dbReference type="Proteomes" id="UP000515349">
    <property type="component" value="Chromosome"/>
</dbReference>
<proteinExistence type="predicted"/>
<organism evidence="6 7">
    <name type="scientific">Marnyiella aurantia</name>
    <dbReference type="NCBI Taxonomy" id="2758037"/>
    <lineage>
        <taxon>Bacteria</taxon>
        <taxon>Pseudomonadati</taxon>
        <taxon>Bacteroidota</taxon>
        <taxon>Flavobacteriia</taxon>
        <taxon>Flavobacteriales</taxon>
        <taxon>Weeksellaceae</taxon>
        <taxon>Marnyiella</taxon>
    </lineage>
</organism>
<dbReference type="Gene3D" id="1.10.10.10">
    <property type="entry name" value="Winged helix-like DNA-binding domain superfamily/Winged helix DNA-binding domain"/>
    <property type="match status" value="1"/>
</dbReference>
<dbReference type="Pfam" id="PF01022">
    <property type="entry name" value="HTH_5"/>
    <property type="match status" value="1"/>
</dbReference>
<dbReference type="PRINTS" id="PR00778">
    <property type="entry name" value="HTHARSR"/>
</dbReference>
<dbReference type="Proteomes" id="UP000539710">
    <property type="component" value="Unassembled WGS sequence"/>
</dbReference>
<dbReference type="RefSeq" id="WP_181885803.1">
    <property type="nucleotide sequence ID" value="NZ_CP059472.1"/>
</dbReference>
<feature type="domain" description="HTH arsR-type" evidence="4">
    <location>
        <begin position="8"/>
        <end position="103"/>
    </location>
</feature>
<keyword evidence="3" id="KW-0804">Transcription</keyword>
<accession>A0A7D7LR67</accession>
<evidence type="ECO:0000313" key="6">
    <source>
        <dbReference type="EMBL" id="QMS98914.1"/>
    </source>
</evidence>
<dbReference type="PROSITE" id="PS50987">
    <property type="entry name" value="HTH_ARSR_2"/>
    <property type="match status" value="1"/>
</dbReference>
<dbReference type="SMART" id="SM00418">
    <property type="entry name" value="HTH_ARSR"/>
    <property type="match status" value="1"/>
</dbReference>
<dbReference type="EMBL" id="CP059472">
    <property type="protein sequence ID" value="QMS98914.1"/>
    <property type="molecule type" value="Genomic_DNA"/>
</dbReference>
<dbReference type="AlphaFoldDB" id="A0A7D7LR67"/>
<evidence type="ECO:0000256" key="1">
    <source>
        <dbReference type="ARBA" id="ARBA00023015"/>
    </source>
</evidence>
<gene>
    <name evidence="6" type="ORF">H1R16_02590</name>
    <name evidence="5" type="ORF">H2507_00685</name>
</gene>
<dbReference type="InterPro" id="IPR011991">
    <property type="entry name" value="ArsR-like_HTH"/>
</dbReference>
<evidence type="ECO:0000256" key="2">
    <source>
        <dbReference type="ARBA" id="ARBA00023125"/>
    </source>
</evidence>
<evidence type="ECO:0000313" key="8">
    <source>
        <dbReference type="Proteomes" id="UP000539710"/>
    </source>
</evidence>
<dbReference type="GO" id="GO:0003677">
    <property type="term" value="F:DNA binding"/>
    <property type="evidence" value="ECO:0007669"/>
    <property type="project" value="UniProtKB-KW"/>
</dbReference>
<dbReference type="CDD" id="cd00090">
    <property type="entry name" value="HTH_ARSR"/>
    <property type="match status" value="1"/>
</dbReference>
<keyword evidence="8" id="KW-1185">Reference proteome</keyword>
<sequence>MGITKTEHYTKSQNETAILLKAIAHPARVAIIEYLITTNTCICNDIVNHLPLSQATVSQHLRELKNADIIQGTIEGKAINYCINKKTIQKLEIYFKEIFNATAILENNCCGN</sequence>
<dbReference type="InterPro" id="IPR001845">
    <property type="entry name" value="HTH_ArsR_DNA-bd_dom"/>
</dbReference>
<dbReference type="GO" id="GO:0003700">
    <property type="term" value="F:DNA-binding transcription factor activity"/>
    <property type="evidence" value="ECO:0007669"/>
    <property type="project" value="InterPro"/>
</dbReference>
<dbReference type="KEGG" id="cbau:H1R16_02590"/>